<keyword evidence="1" id="KW-0812">Transmembrane</keyword>
<feature type="transmembrane region" description="Helical" evidence="1">
    <location>
        <begin position="20"/>
        <end position="37"/>
    </location>
</feature>
<keyword evidence="3" id="KW-1185">Reference proteome</keyword>
<name>A0A919YES1_9BACL</name>
<gene>
    <name evidence="2" type="ORF">J34TS1_21950</name>
</gene>
<evidence type="ECO:0008006" key="4">
    <source>
        <dbReference type="Google" id="ProtNLM"/>
    </source>
</evidence>
<dbReference type="AlphaFoldDB" id="A0A919YES1"/>
<keyword evidence="1" id="KW-0472">Membrane</keyword>
<keyword evidence="1" id="KW-1133">Transmembrane helix</keyword>
<dbReference type="Pfam" id="PF12730">
    <property type="entry name" value="ABC2_membrane_4"/>
    <property type="match status" value="1"/>
</dbReference>
<dbReference type="CDD" id="cd21809">
    <property type="entry name" value="ABC-2_lan_permease-like"/>
    <property type="match status" value="1"/>
</dbReference>
<feature type="transmembrane region" description="Helical" evidence="1">
    <location>
        <begin position="143"/>
        <end position="163"/>
    </location>
</feature>
<protein>
    <recommendedName>
        <fullName evidence="4">ABC transporter permease</fullName>
    </recommendedName>
</protein>
<dbReference type="PANTHER" id="PTHR37305">
    <property type="entry name" value="INTEGRAL MEMBRANE PROTEIN-RELATED"/>
    <property type="match status" value="1"/>
</dbReference>
<dbReference type="RefSeq" id="WP_212978296.1">
    <property type="nucleotide sequence ID" value="NZ_AP025343.1"/>
</dbReference>
<evidence type="ECO:0000256" key="1">
    <source>
        <dbReference type="SAM" id="Phobius"/>
    </source>
</evidence>
<dbReference type="EMBL" id="BORT01000008">
    <property type="protein sequence ID" value="GIO47430.1"/>
    <property type="molecule type" value="Genomic_DNA"/>
</dbReference>
<feature type="transmembrane region" description="Helical" evidence="1">
    <location>
        <begin position="170"/>
        <end position="190"/>
    </location>
</feature>
<reference evidence="2 3" key="1">
    <citation type="submission" date="2021-03" db="EMBL/GenBank/DDBJ databases">
        <title>Antimicrobial resistance genes in bacteria isolated from Japanese honey, and their potential for conferring macrolide and lincosamide resistance in the American foulbrood pathogen Paenibacillus larvae.</title>
        <authorList>
            <person name="Okamoto M."/>
            <person name="Kumagai M."/>
            <person name="Kanamori H."/>
            <person name="Takamatsu D."/>
        </authorList>
    </citation>
    <scope>NUCLEOTIDE SEQUENCE [LARGE SCALE GENOMIC DNA]</scope>
    <source>
        <strain evidence="2 3">J34TS1</strain>
    </source>
</reference>
<dbReference type="PANTHER" id="PTHR37305:SF1">
    <property type="entry name" value="MEMBRANE PROTEIN"/>
    <property type="match status" value="1"/>
</dbReference>
<feature type="transmembrane region" description="Helical" evidence="1">
    <location>
        <begin position="223"/>
        <end position="242"/>
    </location>
</feature>
<evidence type="ECO:0000313" key="2">
    <source>
        <dbReference type="EMBL" id="GIO47430.1"/>
    </source>
</evidence>
<feature type="transmembrane region" description="Helical" evidence="1">
    <location>
        <begin position="98"/>
        <end position="123"/>
    </location>
</feature>
<sequence>MGSFFKVLSSERLKMSRSFIMLFIFISPVISVLVGLMSKIGDSEYSWLMLLGPMGMLHAVLFLPIMSGIFAAFICRYEHSGGGWKQLLVLPVTRTGVFFAKYTVIIIMLALMQVLFLGAVILVGTIKGFSAPVEWDIMLRSVFGGWVACLPLAALQLAVSLMWSSFAAPLAMNVMFTIPNILVVNSATYGPYYPWAQPFLATIPGKALGGGGFGAMNLPFENLMITVLGSFVVFLVFGWTYFKRKEI</sequence>
<feature type="transmembrane region" description="Helical" evidence="1">
    <location>
        <begin position="57"/>
        <end position="77"/>
    </location>
</feature>
<dbReference type="Proteomes" id="UP000682811">
    <property type="component" value="Unassembled WGS sequence"/>
</dbReference>
<proteinExistence type="predicted"/>
<organism evidence="2 3">
    <name type="scientific">Paenibacillus azoreducens</name>
    <dbReference type="NCBI Taxonomy" id="116718"/>
    <lineage>
        <taxon>Bacteria</taxon>
        <taxon>Bacillati</taxon>
        <taxon>Bacillota</taxon>
        <taxon>Bacilli</taxon>
        <taxon>Bacillales</taxon>
        <taxon>Paenibacillaceae</taxon>
        <taxon>Paenibacillus</taxon>
    </lineage>
</organism>
<accession>A0A919YES1</accession>
<evidence type="ECO:0000313" key="3">
    <source>
        <dbReference type="Proteomes" id="UP000682811"/>
    </source>
</evidence>
<comment type="caution">
    <text evidence="2">The sequence shown here is derived from an EMBL/GenBank/DDBJ whole genome shotgun (WGS) entry which is preliminary data.</text>
</comment>